<reference evidence="9" key="1">
    <citation type="submission" date="2021-01" db="UniProtKB">
        <authorList>
            <consortium name="EnsemblMetazoa"/>
        </authorList>
    </citation>
    <scope>IDENTIFICATION</scope>
</reference>
<keyword evidence="4" id="KW-1133">Transmembrane helix</keyword>
<evidence type="ECO:0000313" key="10">
    <source>
        <dbReference type="Proteomes" id="UP000594260"/>
    </source>
</evidence>
<feature type="region of interest" description="Disordered" evidence="7">
    <location>
        <begin position="42"/>
        <end position="61"/>
    </location>
</feature>
<dbReference type="KEGG" id="vde:111244321"/>
<dbReference type="PANTHER" id="PTHR15712:SF23">
    <property type="entry name" value="ARMADILLO REPEAT CONTAINING 10"/>
    <property type="match status" value="1"/>
</dbReference>
<comment type="subcellular location">
    <subcellularLocation>
        <location evidence="1">Membrane</location>
        <topology evidence="1">Single-pass membrane protein</topology>
    </subcellularLocation>
    <subcellularLocation>
        <location evidence="2">Mitochondrion membrane</location>
    </subcellularLocation>
</comment>
<accession>A0A7M7MA29</accession>
<dbReference type="PANTHER" id="PTHR15712">
    <property type="entry name" value="ARMADILLO REPEAT CONTAINING PROTEIN"/>
    <property type="match status" value="1"/>
</dbReference>
<dbReference type="InParanoid" id="A0A7M7MA29"/>
<dbReference type="RefSeq" id="XP_022647023.1">
    <property type="nucleotide sequence ID" value="XM_022791288.1"/>
</dbReference>
<evidence type="ECO:0000259" key="8">
    <source>
        <dbReference type="Pfam" id="PF04826"/>
    </source>
</evidence>
<keyword evidence="5" id="KW-0496">Mitochondrion</keyword>
<keyword evidence="6" id="KW-0472">Membrane</keyword>
<keyword evidence="10" id="KW-1185">Reference proteome</keyword>
<proteinExistence type="predicted"/>
<dbReference type="EnsemblMetazoa" id="XM_022791288">
    <property type="protein sequence ID" value="XP_022647023"/>
    <property type="gene ID" value="LOC111244321"/>
</dbReference>
<name>A0A7M7MA29_VARDE</name>
<evidence type="ECO:0000313" key="9">
    <source>
        <dbReference type="EnsemblMetazoa" id="XP_022647023"/>
    </source>
</evidence>
<dbReference type="InterPro" id="IPR016024">
    <property type="entry name" value="ARM-type_fold"/>
</dbReference>
<dbReference type="InterPro" id="IPR051303">
    <property type="entry name" value="Armcx_regulator"/>
</dbReference>
<sequence length="404" mass="44693">MDWSHLFRVNEGLTRTAAIAAFGAGSLYVLYNLLDTYITSSPSTTSSGNSTSSAVQQMQVESATPQRQWCTSLWEGSAQPSSKSASPLPLSVVRKFTDSTHSPSQVNGPEFFGVTPAQQQLEQQQQIEKQTEELTALVEDLKYNGARVISDDEVDCLGFLLTANDETVLCETLGILTNCSAFTSNQDQFRKHGVLNQVKRLSQHENDAIKLQALNATANLCVNDENQEEFVDEIPYYLELAFSEGCSMISLVALCVLTNLTVKYGSDPEVLKYTGLLASKAVCAAPDQSLQAMKILVNVSCEEAGAEYLVDTDLREDFFDLIQSEPPISQRCLTIVANLIPKIIEGSSFENRIIRLKGSMLDMWRKAELEDGQKYQLKRALRALSVRGWGRLTESTMDLVDNKQ</sequence>
<evidence type="ECO:0000256" key="1">
    <source>
        <dbReference type="ARBA" id="ARBA00004167"/>
    </source>
</evidence>
<organism evidence="9 10">
    <name type="scientific">Varroa destructor</name>
    <name type="common">Honeybee mite</name>
    <dbReference type="NCBI Taxonomy" id="109461"/>
    <lineage>
        <taxon>Eukaryota</taxon>
        <taxon>Metazoa</taxon>
        <taxon>Ecdysozoa</taxon>
        <taxon>Arthropoda</taxon>
        <taxon>Chelicerata</taxon>
        <taxon>Arachnida</taxon>
        <taxon>Acari</taxon>
        <taxon>Parasitiformes</taxon>
        <taxon>Mesostigmata</taxon>
        <taxon>Gamasina</taxon>
        <taxon>Dermanyssoidea</taxon>
        <taxon>Varroidae</taxon>
        <taxon>Varroa</taxon>
    </lineage>
</organism>
<dbReference type="AlphaFoldDB" id="A0A7M7MA29"/>
<dbReference type="GeneID" id="111244321"/>
<evidence type="ECO:0000256" key="6">
    <source>
        <dbReference type="ARBA" id="ARBA00023136"/>
    </source>
</evidence>
<dbReference type="SUPFAM" id="SSF48371">
    <property type="entry name" value="ARM repeat"/>
    <property type="match status" value="1"/>
</dbReference>
<evidence type="ECO:0000256" key="3">
    <source>
        <dbReference type="ARBA" id="ARBA00022692"/>
    </source>
</evidence>
<evidence type="ECO:0000256" key="4">
    <source>
        <dbReference type="ARBA" id="ARBA00022989"/>
    </source>
</evidence>
<evidence type="ECO:0000256" key="2">
    <source>
        <dbReference type="ARBA" id="ARBA00004325"/>
    </source>
</evidence>
<keyword evidence="3" id="KW-0812">Transmembrane</keyword>
<dbReference type="InterPro" id="IPR011989">
    <property type="entry name" value="ARM-like"/>
</dbReference>
<dbReference type="Proteomes" id="UP000594260">
    <property type="component" value="Unplaced"/>
</dbReference>
<evidence type="ECO:0000256" key="7">
    <source>
        <dbReference type="SAM" id="MobiDB-lite"/>
    </source>
</evidence>
<feature type="domain" description="Armadillo repeat-containing" evidence="8">
    <location>
        <begin position="160"/>
        <end position="322"/>
    </location>
</feature>
<dbReference type="Pfam" id="PF04826">
    <property type="entry name" value="Arm_2"/>
    <property type="match status" value="1"/>
</dbReference>
<protein>
    <recommendedName>
        <fullName evidence="8">Armadillo repeat-containing domain-containing protein</fullName>
    </recommendedName>
</protein>
<dbReference type="GO" id="GO:0031966">
    <property type="term" value="C:mitochondrial membrane"/>
    <property type="evidence" value="ECO:0007669"/>
    <property type="project" value="UniProtKB-SubCell"/>
</dbReference>
<evidence type="ECO:0000256" key="5">
    <source>
        <dbReference type="ARBA" id="ARBA00023128"/>
    </source>
</evidence>
<feature type="compositionally biased region" description="Low complexity" evidence="7">
    <location>
        <begin position="42"/>
        <end position="53"/>
    </location>
</feature>
<dbReference type="Gene3D" id="1.25.10.10">
    <property type="entry name" value="Leucine-rich Repeat Variant"/>
    <property type="match status" value="1"/>
</dbReference>
<dbReference type="InterPro" id="IPR006911">
    <property type="entry name" value="ARM-rpt_dom"/>
</dbReference>
<dbReference type="OrthoDB" id="10017790at2759"/>